<sequence>MASRPNKSFFMPMFCRVSINDTIKPAKLSESSVADPSSPKLSCIGQIKKRSTATATTTTNNNRFLADSTNTRSSVHSNLSYTKLHRFFSGKNLISPAIDTASFSNCSRKCVTNRSNSCNGRGRIPTSTKKYYKSSSDDPVLMRVVVAEELDPPLPVVKCGRRDQEANVNLWKRRGIEMKTLQIQPIQLSLDHNTNNNNVNRNS</sequence>
<reference evidence="2" key="1">
    <citation type="journal article" date="2022" name="Mol. Ecol. Resour.">
        <title>The genomes of chicory, endive, great burdock and yacon provide insights into Asteraceae palaeo-polyploidization history and plant inulin production.</title>
        <authorList>
            <person name="Fan W."/>
            <person name="Wang S."/>
            <person name="Wang H."/>
            <person name="Wang A."/>
            <person name="Jiang F."/>
            <person name="Liu H."/>
            <person name="Zhao H."/>
            <person name="Xu D."/>
            <person name="Zhang Y."/>
        </authorList>
    </citation>
    <scope>NUCLEOTIDE SEQUENCE [LARGE SCALE GENOMIC DNA]</scope>
    <source>
        <strain evidence="2">cv. Punajuju</strain>
    </source>
</reference>
<accession>A0ACB9CSK8</accession>
<gene>
    <name evidence="1" type="ORF">L2E82_27249</name>
</gene>
<comment type="caution">
    <text evidence="1">The sequence shown here is derived from an EMBL/GenBank/DDBJ whole genome shotgun (WGS) entry which is preliminary data.</text>
</comment>
<evidence type="ECO:0000313" key="1">
    <source>
        <dbReference type="EMBL" id="KAI3737252.1"/>
    </source>
</evidence>
<evidence type="ECO:0000313" key="2">
    <source>
        <dbReference type="Proteomes" id="UP001055811"/>
    </source>
</evidence>
<reference evidence="1 2" key="2">
    <citation type="journal article" date="2022" name="Mol. Ecol. Resour.">
        <title>The genomes of chicory, endive, great burdock and yacon provide insights into Asteraceae paleo-polyploidization history and plant inulin production.</title>
        <authorList>
            <person name="Fan W."/>
            <person name="Wang S."/>
            <person name="Wang H."/>
            <person name="Wang A."/>
            <person name="Jiang F."/>
            <person name="Liu H."/>
            <person name="Zhao H."/>
            <person name="Xu D."/>
            <person name="Zhang Y."/>
        </authorList>
    </citation>
    <scope>NUCLEOTIDE SEQUENCE [LARGE SCALE GENOMIC DNA]</scope>
    <source>
        <strain evidence="2">cv. Punajuju</strain>
        <tissue evidence="1">Leaves</tissue>
    </source>
</reference>
<organism evidence="1 2">
    <name type="scientific">Cichorium intybus</name>
    <name type="common">Chicory</name>
    <dbReference type="NCBI Taxonomy" id="13427"/>
    <lineage>
        <taxon>Eukaryota</taxon>
        <taxon>Viridiplantae</taxon>
        <taxon>Streptophyta</taxon>
        <taxon>Embryophyta</taxon>
        <taxon>Tracheophyta</taxon>
        <taxon>Spermatophyta</taxon>
        <taxon>Magnoliopsida</taxon>
        <taxon>eudicotyledons</taxon>
        <taxon>Gunneridae</taxon>
        <taxon>Pentapetalae</taxon>
        <taxon>asterids</taxon>
        <taxon>campanulids</taxon>
        <taxon>Asterales</taxon>
        <taxon>Asteraceae</taxon>
        <taxon>Cichorioideae</taxon>
        <taxon>Cichorieae</taxon>
        <taxon>Cichoriinae</taxon>
        <taxon>Cichorium</taxon>
    </lineage>
</organism>
<dbReference type="Proteomes" id="UP001055811">
    <property type="component" value="Linkage Group LG05"/>
</dbReference>
<keyword evidence="2" id="KW-1185">Reference proteome</keyword>
<dbReference type="EMBL" id="CM042013">
    <property type="protein sequence ID" value="KAI3737252.1"/>
    <property type="molecule type" value="Genomic_DNA"/>
</dbReference>
<name>A0ACB9CSK8_CICIN</name>
<proteinExistence type="predicted"/>
<protein>
    <submittedName>
        <fullName evidence="1">Uncharacterized protein</fullName>
    </submittedName>
</protein>